<keyword evidence="3" id="KW-0560">Oxidoreductase</keyword>
<dbReference type="EC" id="1.14.19.-" evidence="3"/>
<feature type="domain" description="Fatty acid desaturase" evidence="2">
    <location>
        <begin position="67"/>
        <end position="297"/>
    </location>
</feature>
<reference evidence="3" key="1">
    <citation type="submission" date="2020-04" db="EMBL/GenBank/DDBJ databases">
        <authorList>
            <person name="Zhang T."/>
        </authorList>
    </citation>
    <scope>NUCLEOTIDE SEQUENCE</scope>
    <source>
        <strain evidence="3">HKST-UBA01</strain>
    </source>
</reference>
<name>A0A956LZ17_UNCEI</name>
<comment type="caution">
    <text evidence="3">The sequence shown here is derived from an EMBL/GenBank/DDBJ whole genome shotgun (WGS) entry which is preliminary data.</text>
</comment>
<protein>
    <submittedName>
        <fullName evidence="3">Fatty acid desaturase</fullName>
        <ecNumber evidence="3">1.14.19.-</ecNumber>
    </submittedName>
</protein>
<dbReference type="GO" id="GO:0016020">
    <property type="term" value="C:membrane"/>
    <property type="evidence" value="ECO:0007669"/>
    <property type="project" value="GOC"/>
</dbReference>
<evidence type="ECO:0000313" key="3">
    <source>
        <dbReference type="EMBL" id="MCA9727838.1"/>
    </source>
</evidence>
<dbReference type="EMBL" id="JAGQHR010000245">
    <property type="protein sequence ID" value="MCA9727838.1"/>
    <property type="molecule type" value="Genomic_DNA"/>
</dbReference>
<dbReference type="GO" id="GO:0042284">
    <property type="term" value="F:sphingolipid delta-4 desaturase activity"/>
    <property type="evidence" value="ECO:0007669"/>
    <property type="project" value="TreeGrafter"/>
</dbReference>
<evidence type="ECO:0000259" key="2">
    <source>
        <dbReference type="Pfam" id="PF00487"/>
    </source>
</evidence>
<gene>
    <name evidence="3" type="ORF">KC729_09165</name>
</gene>
<dbReference type="Proteomes" id="UP000697710">
    <property type="component" value="Unassembled WGS sequence"/>
</dbReference>
<evidence type="ECO:0000256" key="1">
    <source>
        <dbReference type="SAM" id="Phobius"/>
    </source>
</evidence>
<dbReference type="GO" id="GO:0046513">
    <property type="term" value="P:ceramide biosynthetic process"/>
    <property type="evidence" value="ECO:0007669"/>
    <property type="project" value="TreeGrafter"/>
</dbReference>
<dbReference type="PANTHER" id="PTHR12879:SF8">
    <property type="entry name" value="SPHINGOLIPID DELTA(4)-DESATURASE DES1"/>
    <property type="match status" value="1"/>
</dbReference>
<dbReference type="PANTHER" id="PTHR12879">
    <property type="entry name" value="SPHINGOLIPID DELTA 4 DESATURASE/C-4 HYDROXYLASE PROTEIN DES2"/>
    <property type="match status" value="1"/>
</dbReference>
<keyword evidence="1" id="KW-0472">Membrane</keyword>
<accession>A0A956LZ17</accession>
<sequence>MTTSTKARSYYDAADELRRELNEFFPKEEIRALHDRKPIKHFAIVIRQFLLLFACGWVCWHVSNPLIWIPVALLEGFTIFNFTVLLHEQVHRAIFKARRPRLMRFLGLLYAFPSGISATQFHVWHMDHHENLGDEDDDPKRHYLSPKRVARWYKLLYCTPVLFPIYFRAARKETASYPQDLQKRIAVERTVTIGLHLAIAVLLGITGGWAVLARTYLIPYFLVFPIAFTLNRLGQHYIIDPADPRKWSSRVDGNWAWRFLFLNSNHHLEHHYFQSVPFYNLPKLNRMLRPYFEKHGVDNLGYGQILWHWFVQNHVPHTRLEPARGELDLSRARTTR</sequence>
<evidence type="ECO:0000313" key="4">
    <source>
        <dbReference type="Proteomes" id="UP000697710"/>
    </source>
</evidence>
<dbReference type="AlphaFoldDB" id="A0A956LZ17"/>
<feature type="transmembrane region" description="Helical" evidence="1">
    <location>
        <begin position="66"/>
        <end position="85"/>
    </location>
</feature>
<dbReference type="InterPro" id="IPR005804">
    <property type="entry name" value="FA_desaturase_dom"/>
</dbReference>
<keyword evidence="1" id="KW-0812">Transmembrane</keyword>
<feature type="transmembrane region" description="Helical" evidence="1">
    <location>
        <begin position="41"/>
        <end position="60"/>
    </location>
</feature>
<reference evidence="3" key="2">
    <citation type="journal article" date="2021" name="Microbiome">
        <title>Successional dynamics and alternative stable states in a saline activated sludge microbial community over 9 years.</title>
        <authorList>
            <person name="Wang Y."/>
            <person name="Ye J."/>
            <person name="Ju F."/>
            <person name="Liu L."/>
            <person name="Boyd J.A."/>
            <person name="Deng Y."/>
            <person name="Parks D.H."/>
            <person name="Jiang X."/>
            <person name="Yin X."/>
            <person name="Woodcroft B.J."/>
            <person name="Tyson G.W."/>
            <person name="Hugenholtz P."/>
            <person name="Polz M.F."/>
            <person name="Zhang T."/>
        </authorList>
    </citation>
    <scope>NUCLEOTIDE SEQUENCE</scope>
    <source>
        <strain evidence="3">HKST-UBA01</strain>
    </source>
</reference>
<feature type="transmembrane region" description="Helical" evidence="1">
    <location>
        <begin position="152"/>
        <end position="170"/>
    </location>
</feature>
<feature type="transmembrane region" description="Helical" evidence="1">
    <location>
        <begin position="105"/>
        <end position="124"/>
    </location>
</feature>
<dbReference type="Pfam" id="PF00487">
    <property type="entry name" value="FA_desaturase"/>
    <property type="match status" value="1"/>
</dbReference>
<feature type="transmembrane region" description="Helical" evidence="1">
    <location>
        <begin position="191"/>
        <end position="212"/>
    </location>
</feature>
<keyword evidence="1" id="KW-1133">Transmembrane helix</keyword>
<organism evidence="3 4">
    <name type="scientific">Eiseniibacteriota bacterium</name>
    <dbReference type="NCBI Taxonomy" id="2212470"/>
    <lineage>
        <taxon>Bacteria</taxon>
        <taxon>Candidatus Eiseniibacteriota</taxon>
    </lineage>
</organism>
<proteinExistence type="predicted"/>